<dbReference type="Proteomes" id="UP001604277">
    <property type="component" value="Unassembled WGS sequence"/>
</dbReference>
<evidence type="ECO:0000259" key="13">
    <source>
        <dbReference type="Pfam" id="PF17766"/>
    </source>
</evidence>
<name>A0ABD1PWG3_9LAMI</name>
<dbReference type="Gene3D" id="3.50.30.30">
    <property type="match status" value="1"/>
</dbReference>
<evidence type="ECO:0000256" key="7">
    <source>
        <dbReference type="PROSITE-ProRule" id="PRU01240"/>
    </source>
</evidence>
<dbReference type="InterPro" id="IPR045051">
    <property type="entry name" value="SBT"/>
</dbReference>
<evidence type="ECO:0000256" key="2">
    <source>
        <dbReference type="ARBA" id="ARBA00022670"/>
    </source>
</evidence>
<evidence type="ECO:0000313" key="15">
    <source>
        <dbReference type="Proteomes" id="UP001604277"/>
    </source>
</evidence>
<evidence type="ECO:0000256" key="6">
    <source>
        <dbReference type="PIRSR" id="PIRSR615500-1"/>
    </source>
</evidence>
<dbReference type="PROSITE" id="PS00138">
    <property type="entry name" value="SUBTILASE_SER"/>
    <property type="match status" value="1"/>
</dbReference>
<evidence type="ECO:0000256" key="4">
    <source>
        <dbReference type="ARBA" id="ARBA00022801"/>
    </source>
</evidence>
<feature type="active site" description="Charge relay system" evidence="6 7">
    <location>
        <position position="144"/>
    </location>
</feature>
<dbReference type="SUPFAM" id="SSF52743">
    <property type="entry name" value="Subtilisin-like"/>
    <property type="match status" value="1"/>
</dbReference>
<proteinExistence type="inferred from homology"/>
<dbReference type="InterPro" id="IPR036852">
    <property type="entry name" value="Peptidase_S8/S53_dom_sf"/>
</dbReference>
<dbReference type="PANTHER" id="PTHR10795">
    <property type="entry name" value="PROPROTEIN CONVERTASE SUBTILISIN/KEXIN"/>
    <property type="match status" value="1"/>
</dbReference>
<dbReference type="InterPro" id="IPR023828">
    <property type="entry name" value="Peptidase_S8_Ser-AS"/>
</dbReference>
<dbReference type="PROSITE" id="PS51892">
    <property type="entry name" value="SUBTILASE"/>
    <property type="match status" value="1"/>
</dbReference>
<dbReference type="Gene3D" id="3.40.50.200">
    <property type="entry name" value="Peptidase S8/S53 domain"/>
    <property type="match status" value="1"/>
</dbReference>
<keyword evidence="2 7" id="KW-0645">Protease</keyword>
<dbReference type="GO" id="GO:0004252">
    <property type="term" value="F:serine-type endopeptidase activity"/>
    <property type="evidence" value="ECO:0007669"/>
    <property type="project" value="UniProtKB-UniRule"/>
</dbReference>
<feature type="signal peptide" evidence="9">
    <location>
        <begin position="1"/>
        <end position="23"/>
    </location>
</feature>
<evidence type="ECO:0000256" key="5">
    <source>
        <dbReference type="ARBA" id="ARBA00022825"/>
    </source>
</evidence>
<keyword evidence="4 7" id="KW-0378">Hydrolase</keyword>
<dbReference type="InterPro" id="IPR037045">
    <property type="entry name" value="S8pro/Inhibitor_I9_sf"/>
</dbReference>
<dbReference type="InterPro" id="IPR022398">
    <property type="entry name" value="Peptidase_S8_His-AS"/>
</dbReference>
<dbReference type="InterPro" id="IPR041469">
    <property type="entry name" value="Subtilisin-like_FN3"/>
</dbReference>
<evidence type="ECO:0000313" key="14">
    <source>
        <dbReference type="EMBL" id="KAL2468220.1"/>
    </source>
</evidence>
<keyword evidence="5 7" id="KW-0720">Serine protease</keyword>
<dbReference type="InterPro" id="IPR034197">
    <property type="entry name" value="Peptidases_S8_3"/>
</dbReference>
<evidence type="ECO:0000256" key="1">
    <source>
        <dbReference type="ARBA" id="ARBA00011073"/>
    </source>
</evidence>
<protein>
    <submittedName>
        <fullName evidence="14">CO(2)-response secreted protease</fullName>
    </submittedName>
</protein>
<evidence type="ECO:0000256" key="3">
    <source>
        <dbReference type="ARBA" id="ARBA00022729"/>
    </source>
</evidence>
<keyword evidence="3 9" id="KW-0732">Signal</keyword>
<comment type="caution">
    <text evidence="14">The sequence shown here is derived from an EMBL/GenBank/DDBJ whole genome shotgun (WGS) entry which is preliminary data.</text>
</comment>
<feature type="active site" description="Charge relay system" evidence="6 7">
    <location>
        <position position="211"/>
    </location>
</feature>
<feature type="region of interest" description="Disordered" evidence="8">
    <location>
        <begin position="192"/>
        <end position="217"/>
    </location>
</feature>
<feature type="chain" id="PRO_5044791681" evidence="9">
    <location>
        <begin position="24"/>
        <end position="771"/>
    </location>
</feature>
<dbReference type="Gene3D" id="3.30.70.80">
    <property type="entry name" value="Peptidase S8 propeptide/proteinase inhibitor I9"/>
    <property type="match status" value="1"/>
</dbReference>
<dbReference type="EMBL" id="JBFOLJ010000017">
    <property type="protein sequence ID" value="KAL2468220.1"/>
    <property type="molecule type" value="Genomic_DNA"/>
</dbReference>
<feature type="domain" description="Peptidase S8/S53" evidence="10">
    <location>
        <begin position="135"/>
        <end position="605"/>
    </location>
</feature>
<dbReference type="CDD" id="cd02120">
    <property type="entry name" value="PA_subtilisin_like"/>
    <property type="match status" value="1"/>
</dbReference>
<sequence>MKGIFIFFCLSNFLVLFLRETEAAQLQSNGIYIVYMGASVSSKGNPRNDRDQILSSLKRKKNAVIHSYSNGFTGFAAYLSEEEAESIAQRPGVVSVFPDPVLQLHTTHSWDFLKYQTAVEIDSNPSSTSGSFSNGTDTIIGILDTGIWPESQSFSDEDMGPIPSQWKGKCMEGQDFTSSSCNRKLIGARYYDEPGSSNTGASGTPRDKNGHGTHVASTAAGIPVKGASYYGLAEGTAKGGSPGSRIAMYRVCTPVGCRGSAILKAFDDAIADGVDVLSLSLGASAGFEQEFSEDPIAIGAFHAVEKGIIVMCSAGNEGPDSKTVVNIAPWILTVAATTIDRDFESDVVLGGNKVIKGGGINFADIQKSPVYPLIYGSSAKPIHTLDDSQARNCVPGSFQDDQVKGKIILCESKDEEYSAQRKFESLKKQGAIGLIMINDDERAVASTFGSSPVAVVTEEDGARILSYINLTSNPVATILPTVVVTKYKPAPVVAYFSSRGPSFSTKNLLKPDIAAPGVAILAAWPGNDTKAAVSGKGPPLYYVLSGTSMSCPHVSGVAATVRSLHPTWSPSAVKSAIMTSAIQTNNLQAPITTNSGSTATPYDIGAGEVSTSGPLQPGLVYETGIADYLQYLCSTGYNKSKINKIASSLPANFSCSINSNSDSVSNMNYPSIAISNLKENESKKVIRTVTNVDQDESVYTALIDAPSGVDVEVEPNKLQFTKNSKKVAYEVTFRLTSSTEKDIFGSITWTNGNYKVRSPFVVSSIEQMPVK</sequence>
<feature type="domain" description="Subtilisin-like protease fibronectin type-III" evidence="13">
    <location>
        <begin position="666"/>
        <end position="762"/>
    </location>
</feature>
<dbReference type="Pfam" id="PF17766">
    <property type="entry name" value="fn3_6"/>
    <property type="match status" value="1"/>
</dbReference>
<dbReference type="InterPro" id="IPR015500">
    <property type="entry name" value="Peptidase_S8_subtilisin-rel"/>
</dbReference>
<feature type="domain" description="Inhibitor I9" evidence="12">
    <location>
        <begin position="32"/>
        <end position="105"/>
    </location>
</feature>
<keyword evidence="15" id="KW-1185">Reference proteome</keyword>
<feature type="active site" description="Charge relay system" evidence="6 7">
    <location>
        <position position="548"/>
    </location>
</feature>
<reference evidence="15" key="1">
    <citation type="submission" date="2024-07" db="EMBL/GenBank/DDBJ databases">
        <title>Two chromosome-level genome assemblies of Korean endemic species Abeliophyllum distichum and Forsythia ovata (Oleaceae).</title>
        <authorList>
            <person name="Jang H."/>
        </authorList>
    </citation>
    <scope>NUCLEOTIDE SEQUENCE [LARGE SCALE GENOMIC DNA]</scope>
</reference>
<dbReference type="PRINTS" id="PR00723">
    <property type="entry name" value="SUBTILISIN"/>
</dbReference>
<dbReference type="AlphaFoldDB" id="A0ABD1PWG3"/>
<dbReference type="InterPro" id="IPR003137">
    <property type="entry name" value="PA_domain"/>
</dbReference>
<gene>
    <name evidence="14" type="ORF">Fot_51745</name>
</gene>
<evidence type="ECO:0000256" key="9">
    <source>
        <dbReference type="SAM" id="SignalP"/>
    </source>
</evidence>
<dbReference type="FunFam" id="3.40.50.200:FF:000006">
    <property type="entry name" value="Subtilisin-like protease SBT1.5"/>
    <property type="match status" value="1"/>
</dbReference>
<dbReference type="InterPro" id="IPR010259">
    <property type="entry name" value="S8pro/Inhibitor_I9"/>
</dbReference>
<dbReference type="PROSITE" id="PS00137">
    <property type="entry name" value="SUBTILASE_HIS"/>
    <property type="match status" value="1"/>
</dbReference>
<dbReference type="Pfam" id="PF00082">
    <property type="entry name" value="Peptidase_S8"/>
    <property type="match status" value="1"/>
</dbReference>
<evidence type="ECO:0000259" key="10">
    <source>
        <dbReference type="Pfam" id="PF00082"/>
    </source>
</evidence>
<evidence type="ECO:0000259" key="11">
    <source>
        <dbReference type="Pfam" id="PF02225"/>
    </source>
</evidence>
<accession>A0ABD1PWG3</accession>
<dbReference type="Pfam" id="PF02225">
    <property type="entry name" value="PA"/>
    <property type="match status" value="1"/>
</dbReference>
<comment type="similarity">
    <text evidence="1 7">Belongs to the peptidase S8 family.</text>
</comment>
<evidence type="ECO:0000256" key="8">
    <source>
        <dbReference type="SAM" id="MobiDB-lite"/>
    </source>
</evidence>
<dbReference type="Gene3D" id="2.60.40.2310">
    <property type="match status" value="1"/>
</dbReference>
<organism evidence="14 15">
    <name type="scientific">Forsythia ovata</name>
    <dbReference type="NCBI Taxonomy" id="205694"/>
    <lineage>
        <taxon>Eukaryota</taxon>
        <taxon>Viridiplantae</taxon>
        <taxon>Streptophyta</taxon>
        <taxon>Embryophyta</taxon>
        <taxon>Tracheophyta</taxon>
        <taxon>Spermatophyta</taxon>
        <taxon>Magnoliopsida</taxon>
        <taxon>eudicotyledons</taxon>
        <taxon>Gunneridae</taxon>
        <taxon>Pentapetalae</taxon>
        <taxon>asterids</taxon>
        <taxon>lamiids</taxon>
        <taxon>Lamiales</taxon>
        <taxon>Oleaceae</taxon>
        <taxon>Forsythieae</taxon>
        <taxon>Forsythia</taxon>
    </lineage>
</organism>
<dbReference type="GO" id="GO:0006508">
    <property type="term" value="P:proteolysis"/>
    <property type="evidence" value="ECO:0007669"/>
    <property type="project" value="UniProtKB-KW"/>
</dbReference>
<dbReference type="CDD" id="cd04852">
    <property type="entry name" value="Peptidases_S8_3"/>
    <property type="match status" value="1"/>
</dbReference>
<feature type="domain" description="PA" evidence="11">
    <location>
        <begin position="390"/>
        <end position="464"/>
    </location>
</feature>
<dbReference type="Pfam" id="PF05922">
    <property type="entry name" value="Inhibitor_I9"/>
    <property type="match status" value="1"/>
</dbReference>
<evidence type="ECO:0000259" key="12">
    <source>
        <dbReference type="Pfam" id="PF05922"/>
    </source>
</evidence>
<dbReference type="InterPro" id="IPR000209">
    <property type="entry name" value="Peptidase_S8/S53_dom"/>
</dbReference>